<feature type="binding site" evidence="22">
    <location>
        <position position="969"/>
    </location>
    <ligand>
        <name>Ca(2+)</name>
        <dbReference type="ChEBI" id="CHEBI:29108"/>
        <label>1</label>
    </ligand>
</feature>
<feature type="binding site" evidence="22">
    <location>
        <position position="1129"/>
    </location>
    <ligand>
        <name>Ca(2+)</name>
        <dbReference type="ChEBI" id="CHEBI:29108"/>
        <label>2</label>
    </ligand>
</feature>
<feature type="active site" description="Proton acceptor" evidence="20">
    <location>
        <position position="947"/>
    </location>
</feature>
<feature type="compositionally biased region" description="Basic and acidic residues" evidence="26">
    <location>
        <begin position="152"/>
        <end position="163"/>
    </location>
</feature>
<dbReference type="PANTHER" id="PTHR48016:SF5">
    <property type="entry name" value="MITOGEN-ACTIVATED PROTEIN KINASE KINASE KINASE 5"/>
    <property type="match status" value="1"/>
</dbReference>
<sequence length="1206" mass="131850">MRWLPTLIFSHSHSSSSPSTSPSSSSSSSATRKSSSPTSSTVSHARKHTRSAWFFGGTRKSTRSRKLSHVEDIDAVVITPLSRSTSTFDLSSAPSFGPQPLPLPRAIDSRLPSSKDVAAEKPNAAVDKPNAAVDFTLPAGFQMRSVFAREENRKNMEHVETKSPRVAPQQDTSSGASTSAQGDNFWLSAPARSAPTSPFASPRIIPNIAKTDDFVPYYYVSPKANQFWSAPEMPTSDPSAGHPPPAFFDLSALRTDTTLSPPHQSPRGKSPTKHPKSPNAHSSSSSPSPSPSIHPILSLDISMARRETTLPYSVHPLPLPPWAGPGAPIVSPPAIFSLPVAKTEPLPMKNQWQKGKLIGRGTFGSVYVATNRKTGALCAMKEAEAFSDDPKSAECIRQLEQEIKVLSQLKHPNIVQYFGSEIVEDKFYIYLEYVHPGSMNKYVREHCGAITEWVLRSFTRHILSGLAYLHSKKTIHRDIKGANLLVDSAGVVKLADFGMAKHYSSALFGNFLVGFNSTFSPFVLLIMLLRFLCPQLTGHVADLSLKGSPYWMAPELMQAVVQKDNSVEVAFAVDIWSLGCTIIEMFTGKPPWSEYEGAAAMFKVMTDTPPIPETLSAEDVSCSTHLYNGAPLMDIYSPRDLITFPFPVNILLRENSHCEVRIFHYDVLAIILCWKWRLNTLQWHLSALLALLLKFFPGIVTDALSKSGPSICSAASTPSKSQHSYTITLLPSDGIGAEVISVAKDVLLLAGYLKGQLFVMNSIRAPRSGSGVATKSSPGVIRVARPQKSSRTTRRANFVSTVSSIDDSPALHSVSDVSGNDLGMFMGLRGSFPRVLYNNAWKNLNRVRMEVARRDWRVPNFTPHIPIVHREKGEPAMEPPPSQSIQVSGDDTQDKVINECPLVCCQLYYNFYDSTCPNLTGIVRYNVLSAMAKDARIAASLLRLHFHDCFVLGCDASVLLDDTDTLKGEKNALPNKNSLRGFELIDKIKANLEKACPSTVSCADILTLAAREAVYLSRGPFWSVPLGRRDGTTASESEANNLPSPFEPLENITAKFISKGLEKKDVAILSGAHTFGFAQCFTFKPRLFDFGGSGKSDPALDESLVQSLKKVCPNQADSDTNLAPLDPVTTNTFDNSYYKNIVNKSGLLQSDQALLGDTATASLVNNYSKWPILFFRDFAVSIEKMGRIGALTGQQGQIRANCRAVN</sequence>
<evidence type="ECO:0000256" key="13">
    <source>
        <dbReference type="ARBA" id="ARBA00023002"/>
    </source>
</evidence>
<feature type="binding site" evidence="22">
    <location>
        <position position="1074"/>
    </location>
    <ligand>
        <name>Ca(2+)</name>
        <dbReference type="ChEBI" id="CHEBI:29108"/>
        <label>2</label>
    </ligand>
</feature>
<dbReference type="GO" id="GO:0042744">
    <property type="term" value="P:hydrogen peroxide catabolic process"/>
    <property type="evidence" value="ECO:0007669"/>
    <property type="project" value="UniProtKB-KW"/>
</dbReference>
<dbReference type="InterPro" id="IPR011009">
    <property type="entry name" value="Kinase-like_dom_sf"/>
</dbReference>
<evidence type="ECO:0000256" key="14">
    <source>
        <dbReference type="ARBA" id="ARBA00023004"/>
    </source>
</evidence>
<evidence type="ECO:0000256" key="20">
    <source>
        <dbReference type="PIRSR" id="PIRSR600823-1"/>
    </source>
</evidence>
<comment type="caution">
    <text evidence="29">The sequence shown here is derived from an EMBL/GenBank/DDBJ whole genome shotgun (WGS) entry which is preliminary data.</text>
</comment>
<evidence type="ECO:0000256" key="19">
    <source>
        <dbReference type="ARBA" id="ARBA00048329"/>
    </source>
</evidence>
<dbReference type="PROSITE" id="PS00436">
    <property type="entry name" value="PEROXIDASE_2"/>
    <property type="match status" value="1"/>
</dbReference>
<feature type="compositionally biased region" description="Low complexity" evidence="26">
    <location>
        <begin position="277"/>
        <end position="295"/>
    </location>
</feature>
<dbReference type="Gene3D" id="1.10.510.10">
    <property type="entry name" value="Transferase(Phosphotransferase) domain 1"/>
    <property type="match status" value="1"/>
</dbReference>
<feature type="region of interest" description="Disordered" evidence="26">
    <location>
        <begin position="152"/>
        <end position="183"/>
    </location>
</feature>
<dbReference type="SUPFAM" id="SSF48113">
    <property type="entry name" value="Heme-dependent peroxidases"/>
    <property type="match status" value="1"/>
</dbReference>
<evidence type="ECO:0000256" key="22">
    <source>
        <dbReference type="PIRSR" id="PIRSR600823-3"/>
    </source>
</evidence>
<evidence type="ECO:0000256" key="12">
    <source>
        <dbReference type="ARBA" id="ARBA00022840"/>
    </source>
</evidence>
<feature type="binding site" evidence="22">
    <location>
        <position position="1126"/>
    </location>
    <ligand>
        <name>Ca(2+)</name>
        <dbReference type="ChEBI" id="CHEBI:29108"/>
        <label>2</label>
    </ligand>
</feature>
<dbReference type="InterPro" id="IPR002016">
    <property type="entry name" value="Haem_peroxidase"/>
</dbReference>
<feature type="binding site" description="axial binding residue" evidence="22">
    <location>
        <position position="1073"/>
    </location>
    <ligand>
        <name>heme b</name>
        <dbReference type="ChEBI" id="CHEBI:60344"/>
    </ligand>
    <ligandPart>
        <name>Fe</name>
        <dbReference type="ChEBI" id="CHEBI:18248"/>
    </ligandPart>
</feature>
<feature type="binding site" evidence="25">
    <location>
        <position position="381"/>
    </location>
    <ligand>
        <name>ATP</name>
        <dbReference type="ChEBI" id="CHEBI:30616"/>
    </ligand>
</feature>
<dbReference type="InterPro" id="IPR010255">
    <property type="entry name" value="Haem_peroxidase_sf"/>
</dbReference>
<comment type="function">
    <text evidence="2">Removal of H(2)O(2), oxidation of toxic reductants, biosynthesis and degradation of lignin, suberization, auxin catabolism, response to environmental stresses such as wounding, pathogen attack and oxidative stress. These functions might be dependent on each isozyme/isoform in each plant tissue.</text>
</comment>
<feature type="region of interest" description="Disordered" evidence="26">
    <location>
        <begin position="1"/>
        <end position="47"/>
    </location>
</feature>
<dbReference type="SMART" id="SM00220">
    <property type="entry name" value="S_TKc"/>
    <property type="match status" value="1"/>
</dbReference>
<feature type="disulfide bond" evidence="24">
    <location>
        <begin position="1080"/>
        <end position="1112"/>
    </location>
</feature>
<dbReference type="GO" id="GO:0046872">
    <property type="term" value="F:metal ion binding"/>
    <property type="evidence" value="ECO:0007669"/>
    <property type="project" value="UniProtKB-KW"/>
</dbReference>
<dbReference type="Proteomes" id="UP000743370">
    <property type="component" value="Unassembled WGS sequence"/>
</dbReference>
<keyword evidence="13" id="KW-0560">Oxidoreductase</keyword>
<evidence type="ECO:0000256" key="5">
    <source>
        <dbReference type="ARBA" id="ARBA00022559"/>
    </source>
</evidence>
<dbReference type="SUPFAM" id="SSF56112">
    <property type="entry name" value="Protein kinase-like (PK-like)"/>
    <property type="match status" value="1"/>
</dbReference>
<feature type="domain" description="Protein kinase" evidence="27">
    <location>
        <begin position="352"/>
        <end position="667"/>
    </location>
</feature>
<feature type="binding site" evidence="22">
    <location>
        <position position="1134"/>
    </location>
    <ligand>
        <name>Ca(2+)</name>
        <dbReference type="ChEBI" id="CHEBI:29108"/>
        <label>2</label>
    </ligand>
</feature>
<dbReference type="Gene3D" id="1.10.420.10">
    <property type="entry name" value="Peroxidase, domain 2"/>
    <property type="match status" value="1"/>
</dbReference>
<accession>A0A8T0JJA2</accession>
<feature type="region of interest" description="Disordered" evidence="26">
    <location>
        <begin position="230"/>
        <end position="249"/>
    </location>
</feature>
<keyword evidence="8 22" id="KW-0479">Metal-binding</keyword>
<evidence type="ECO:0000256" key="6">
    <source>
        <dbReference type="ARBA" id="ARBA00022617"/>
    </source>
</evidence>
<keyword evidence="14 22" id="KW-0408">Iron</keyword>
<keyword evidence="9 25" id="KW-0547">Nucleotide-binding</keyword>
<keyword evidence="16" id="KW-0325">Glycoprotein</keyword>
<feature type="region of interest" description="Disordered" evidence="26">
    <location>
        <begin position="256"/>
        <end position="295"/>
    </location>
</feature>
<dbReference type="Pfam" id="PF00141">
    <property type="entry name" value="peroxidase"/>
    <property type="match status" value="1"/>
</dbReference>
<evidence type="ECO:0000256" key="7">
    <source>
        <dbReference type="ARBA" id="ARBA00022679"/>
    </source>
</evidence>
<keyword evidence="15 24" id="KW-1015">Disulfide bond</keyword>
<feature type="site" description="Transition state stabilizer" evidence="23">
    <location>
        <position position="943"/>
    </location>
</feature>
<feature type="binding site" evidence="21">
    <location>
        <position position="1043"/>
    </location>
    <ligand>
        <name>substrate</name>
    </ligand>
</feature>
<evidence type="ECO:0000256" key="25">
    <source>
        <dbReference type="PROSITE-ProRule" id="PRU10141"/>
    </source>
</evidence>
<dbReference type="InterPro" id="IPR019793">
    <property type="entry name" value="Peroxidases_heam-ligand_BS"/>
</dbReference>
<dbReference type="Gene3D" id="3.30.200.20">
    <property type="entry name" value="Phosphorylase Kinase, domain 1"/>
    <property type="match status" value="1"/>
</dbReference>
<dbReference type="InterPro" id="IPR000823">
    <property type="entry name" value="Peroxidase_pln"/>
</dbReference>
<protein>
    <submittedName>
        <fullName evidence="29">Mitogen-activated protein</fullName>
    </submittedName>
</protein>
<evidence type="ECO:0000313" key="29">
    <source>
        <dbReference type="EMBL" id="KAG2376011.1"/>
    </source>
</evidence>
<feature type="compositionally biased region" description="Low complexity" evidence="26">
    <location>
        <begin position="10"/>
        <end position="43"/>
    </location>
</feature>
<feature type="binding site" evidence="22">
    <location>
        <position position="953"/>
    </location>
    <ligand>
        <name>Ca(2+)</name>
        <dbReference type="ChEBI" id="CHEBI:29108"/>
        <label>1</label>
    </ligand>
</feature>
<evidence type="ECO:0000256" key="23">
    <source>
        <dbReference type="PIRSR" id="PIRSR600823-4"/>
    </source>
</evidence>
<dbReference type="InterPro" id="IPR033905">
    <property type="entry name" value="Secretory_peroxidase"/>
</dbReference>
<dbReference type="EMBL" id="JABFOF010000010">
    <property type="protein sequence ID" value="KAG2376011.1"/>
    <property type="molecule type" value="Genomic_DNA"/>
</dbReference>
<keyword evidence="17" id="KW-0376">Hydrogen peroxide</keyword>
<dbReference type="PROSITE" id="PS00107">
    <property type="entry name" value="PROTEIN_KINASE_ATP"/>
    <property type="match status" value="1"/>
</dbReference>
<keyword evidence="7" id="KW-0808">Transferase</keyword>
<evidence type="ECO:0000256" key="10">
    <source>
        <dbReference type="ARBA" id="ARBA00022777"/>
    </source>
</evidence>
<reference evidence="29 30" key="1">
    <citation type="submission" date="2020-05" db="EMBL/GenBank/DDBJ databases">
        <title>Vigna angularis (adzuki bean) Var. LongXiaoDou No. 4 denovo assembly.</title>
        <authorList>
            <person name="Xiang H."/>
        </authorList>
    </citation>
    <scope>NUCLEOTIDE SEQUENCE [LARGE SCALE GENOMIC DNA]</scope>
    <source>
        <tissue evidence="29">Leaf</tissue>
    </source>
</reference>
<keyword evidence="12 25" id="KW-0067">ATP-binding</keyword>
<dbReference type="PRINTS" id="PR00458">
    <property type="entry name" value="PEROXIDASE"/>
</dbReference>
<keyword evidence="6" id="KW-0349">Heme</keyword>
<feature type="compositionally biased region" description="Polar residues" evidence="26">
    <location>
        <begin position="169"/>
        <end position="182"/>
    </location>
</feature>
<evidence type="ECO:0000256" key="9">
    <source>
        <dbReference type="ARBA" id="ARBA00022741"/>
    </source>
</evidence>
<dbReference type="GO" id="GO:0005737">
    <property type="term" value="C:cytoplasm"/>
    <property type="evidence" value="ECO:0007669"/>
    <property type="project" value="TreeGrafter"/>
</dbReference>
<comment type="similarity">
    <text evidence="3">Belongs to the protein kinase superfamily. STE Ser/Thr protein kinase family. MAP kinase kinase kinase subfamily.</text>
</comment>
<dbReference type="PROSITE" id="PS50873">
    <property type="entry name" value="PEROXIDASE_4"/>
    <property type="match status" value="1"/>
</dbReference>
<dbReference type="Gene3D" id="1.10.520.10">
    <property type="match status" value="1"/>
</dbReference>
<dbReference type="PRINTS" id="PR00461">
    <property type="entry name" value="PLPEROXIDASE"/>
</dbReference>
<organism evidence="29 30">
    <name type="scientific">Phaseolus angularis</name>
    <name type="common">Azuki bean</name>
    <name type="synonym">Vigna angularis</name>
    <dbReference type="NCBI Taxonomy" id="3914"/>
    <lineage>
        <taxon>Eukaryota</taxon>
        <taxon>Viridiplantae</taxon>
        <taxon>Streptophyta</taxon>
        <taxon>Embryophyta</taxon>
        <taxon>Tracheophyta</taxon>
        <taxon>Spermatophyta</taxon>
        <taxon>Magnoliopsida</taxon>
        <taxon>eudicotyledons</taxon>
        <taxon>Gunneridae</taxon>
        <taxon>Pentapetalae</taxon>
        <taxon>rosids</taxon>
        <taxon>fabids</taxon>
        <taxon>Fabales</taxon>
        <taxon>Fabaceae</taxon>
        <taxon>Papilionoideae</taxon>
        <taxon>50 kb inversion clade</taxon>
        <taxon>NPAAA clade</taxon>
        <taxon>indigoferoid/millettioid clade</taxon>
        <taxon>Phaseoleae</taxon>
        <taxon>Vigna</taxon>
    </lineage>
</organism>
<dbReference type="InterPro" id="IPR000719">
    <property type="entry name" value="Prot_kinase_dom"/>
</dbReference>
<dbReference type="InterPro" id="IPR019794">
    <property type="entry name" value="Peroxidases_AS"/>
</dbReference>
<evidence type="ECO:0000256" key="3">
    <source>
        <dbReference type="ARBA" id="ARBA00006529"/>
    </source>
</evidence>
<evidence type="ECO:0000256" key="24">
    <source>
        <dbReference type="PIRSR" id="PIRSR600823-5"/>
    </source>
</evidence>
<dbReference type="CDD" id="cd00693">
    <property type="entry name" value="secretory_peroxidase"/>
    <property type="match status" value="1"/>
</dbReference>
<evidence type="ECO:0000256" key="17">
    <source>
        <dbReference type="ARBA" id="ARBA00023324"/>
    </source>
</evidence>
<evidence type="ECO:0000256" key="2">
    <source>
        <dbReference type="ARBA" id="ARBA00002322"/>
    </source>
</evidence>
<dbReference type="AlphaFoldDB" id="A0A8T0JJA2"/>
<comment type="catalytic activity">
    <reaction evidence="18">
        <text>L-threonyl-[protein] + ATP = O-phospho-L-threonyl-[protein] + ADP + H(+)</text>
        <dbReference type="Rhea" id="RHEA:46608"/>
        <dbReference type="Rhea" id="RHEA-COMP:11060"/>
        <dbReference type="Rhea" id="RHEA-COMP:11605"/>
        <dbReference type="ChEBI" id="CHEBI:15378"/>
        <dbReference type="ChEBI" id="CHEBI:30013"/>
        <dbReference type="ChEBI" id="CHEBI:30616"/>
        <dbReference type="ChEBI" id="CHEBI:61977"/>
        <dbReference type="ChEBI" id="CHEBI:456216"/>
        <dbReference type="EC" id="2.7.11.25"/>
    </reaction>
</comment>
<evidence type="ECO:0000256" key="11">
    <source>
        <dbReference type="ARBA" id="ARBA00022837"/>
    </source>
</evidence>
<evidence type="ECO:0000256" key="21">
    <source>
        <dbReference type="PIRSR" id="PIRSR600823-2"/>
    </source>
</evidence>
<feature type="disulfide bond" evidence="24">
    <location>
        <begin position="949"/>
        <end position="954"/>
    </location>
</feature>
<feature type="binding site" evidence="22">
    <location>
        <position position="957"/>
    </location>
    <ligand>
        <name>Ca(2+)</name>
        <dbReference type="ChEBI" id="CHEBI:29108"/>
        <label>1</label>
    </ligand>
</feature>
<dbReference type="GO" id="GO:0140825">
    <property type="term" value="F:lactoperoxidase activity"/>
    <property type="evidence" value="ECO:0007669"/>
    <property type="project" value="UniProtKB-EC"/>
</dbReference>
<feature type="binding site" evidence="22">
    <location>
        <position position="948"/>
    </location>
    <ligand>
        <name>Ca(2+)</name>
        <dbReference type="ChEBI" id="CHEBI:29108"/>
        <label>1</label>
    </ligand>
</feature>
<comment type="similarity">
    <text evidence="4">Belongs to the peroxidase family. Ascorbate peroxidase subfamily.</text>
</comment>
<dbReference type="PROSITE" id="PS00435">
    <property type="entry name" value="PEROXIDASE_1"/>
    <property type="match status" value="1"/>
</dbReference>
<dbReference type="InterPro" id="IPR017441">
    <property type="entry name" value="Protein_kinase_ATP_BS"/>
</dbReference>
<dbReference type="GO" id="GO:0004709">
    <property type="term" value="F:MAP kinase kinase kinase activity"/>
    <property type="evidence" value="ECO:0007669"/>
    <property type="project" value="UniProtKB-EC"/>
</dbReference>
<dbReference type="Pfam" id="PF00069">
    <property type="entry name" value="Pkinase"/>
    <property type="match status" value="1"/>
</dbReference>
<evidence type="ECO:0000256" key="15">
    <source>
        <dbReference type="ARBA" id="ARBA00023157"/>
    </source>
</evidence>
<proteinExistence type="inferred from homology"/>
<dbReference type="GO" id="GO:0006979">
    <property type="term" value="P:response to oxidative stress"/>
    <property type="evidence" value="ECO:0007669"/>
    <property type="project" value="InterPro"/>
</dbReference>
<evidence type="ECO:0000259" key="28">
    <source>
        <dbReference type="PROSITE" id="PS50873"/>
    </source>
</evidence>
<dbReference type="PANTHER" id="PTHR48016">
    <property type="entry name" value="MAP KINASE KINASE KINASE SSK2-RELATED-RELATED"/>
    <property type="match status" value="1"/>
</dbReference>
<evidence type="ECO:0000256" key="1">
    <source>
        <dbReference type="ARBA" id="ARBA00000189"/>
    </source>
</evidence>
<evidence type="ECO:0000256" key="16">
    <source>
        <dbReference type="ARBA" id="ARBA00023180"/>
    </source>
</evidence>
<keyword evidence="5" id="KW-0575">Peroxidase</keyword>
<evidence type="ECO:0000256" key="8">
    <source>
        <dbReference type="ARBA" id="ARBA00022723"/>
    </source>
</evidence>
<feature type="binding site" evidence="22">
    <location>
        <position position="951"/>
    </location>
    <ligand>
        <name>Ca(2+)</name>
        <dbReference type="ChEBI" id="CHEBI:29108"/>
        <label>1</label>
    </ligand>
</feature>
<comment type="cofactor">
    <cofactor evidence="22">
        <name>Ca(2+)</name>
        <dbReference type="ChEBI" id="CHEBI:29108"/>
    </cofactor>
    <text evidence="22">Binds 2 calcium ions per subunit.</text>
</comment>
<feature type="domain" description="Plant heme peroxidase family profile" evidence="28">
    <location>
        <begin position="906"/>
        <end position="1206"/>
    </location>
</feature>
<evidence type="ECO:0000259" key="27">
    <source>
        <dbReference type="PROSITE" id="PS50011"/>
    </source>
</evidence>
<dbReference type="PROSITE" id="PS50011">
    <property type="entry name" value="PROTEIN_KINASE_DOM"/>
    <property type="match status" value="1"/>
</dbReference>
<dbReference type="GO" id="GO:0020037">
    <property type="term" value="F:heme binding"/>
    <property type="evidence" value="ECO:0007669"/>
    <property type="project" value="InterPro"/>
</dbReference>
<comment type="catalytic activity">
    <reaction evidence="1">
        <text>2 a phenolic donor + H2O2 = 2 a phenolic radical donor + 2 H2O</text>
        <dbReference type="Rhea" id="RHEA:56136"/>
        <dbReference type="ChEBI" id="CHEBI:15377"/>
        <dbReference type="ChEBI" id="CHEBI:16240"/>
        <dbReference type="ChEBI" id="CHEBI:139520"/>
        <dbReference type="ChEBI" id="CHEBI:139521"/>
        <dbReference type="EC" id="1.11.1.7"/>
    </reaction>
</comment>
<dbReference type="FunFam" id="1.10.520.10:FF:000001">
    <property type="entry name" value="Peroxidase"/>
    <property type="match status" value="1"/>
</dbReference>
<evidence type="ECO:0000256" key="26">
    <source>
        <dbReference type="SAM" id="MobiDB-lite"/>
    </source>
</evidence>
<feature type="disulfide bond" evidence="24">
    <location>
        <begin position="916"/>
        <end position="996"/>
    </location>
</feature>
<name>A0A8T0JJA2_PHAAN</name>
<evidence type="ECO:0000256" key="18">
    <source>
        <dbReference type="ARBA" id="ARBA00047559"/>
    </source>
</evidence>
<dbReference type="FunFam" id="1.10.420.10:FF:000001">
    <property type="entry name" value="Peroxidase"/>
    <property type="match status" value="1"/>
</dbReference>
<comment type="cofactor">
    <cofactor evidence="22">
        <name>heme b</name>
        <dbReference type="ChEBI" id="CHEBI:60344"/>
    </cofactor>
    <text evidence="22">Binds 1 heme b (iron(II)-protoporphyrin IX) group per subunit.</text>
</comment>
<evidence type="ECO:0000256" key="4">
    <source>
        <dbReference type="ARBA" id="ARBA00006873"/>
    </source>
</evidence>
<dbReference type="InterPro" id="IPR050538">
    <property type="entry name" value="MAP_kinase_kinase_kinase"/>
</dbReference>
<dbReference type="GO" id="GO:0005524">
    <property type="term" value="F:ATP binding"/>
    <property type="evidence" value="ECO:0007669"/>
    <property type="project" value="UniProtKB-UniRule"/>
</dbReference>
<feature type="disulfide bond" evidence="24">
    <location>
        <begin position="1002"/>
        <end position="1202"/>
    </location>
</feature>
<feature type="binding site" evidence="22">
    <location>
        <position position="955"/>
    </location>
    <ligand>
        <name>Ca(2+)</name>
        <dbReference type="ChEBI" id="CHEBI:29108"/>
        <label>1</label>
    </ligand>
</feature>
<keyword evidence="10" id="KW-0418">Kinase</keyword>
<keyword evidence="11 22" id="KW-0106">Calcium</keyword>
<gene>
    <name evidence="29" type="ORF">HKW66_Vig0158350</name>
</gene>
<comment type="catalytic activity">
    <reaction evidence="19">
        <text>L-seryl-[protein] + ATP = O-phospho-L-seryl-[protein] + ADP + H(+)</text>
        <dbReference type="Rhea" id="RHEA:17989"/>
        <dbReference type="Rhea" id="RHEA-COMP:9863"/>
        <dbReference type="Rhea" id="RHEA-COMP:11604"/>
        <dbReference type="ChEBI" id="CHEBI:15378"/>
        <dbReference type="ChEBI" id="CHEBI:29999"/>
        <dbReference type="ChEBI" id="CHEBI:30616"/>
        <dbReference type="ChEBI" id="CHEBI:83421"/>
        <dbReference type="ChEBI" id="CHEBI:456216"/>
        <dbReference type="EC" id="2.7.11.25"/>
    </reaction>
</comment>
<evidence type="ECO:0000313" key="30">
    <source>
        <dbReference type="Proteomes" id="UP000743370"/>
    </source>
</evidence>
<feature type="region of interest" description="Disordered" evidence="26">
    <location>
        <begin position="86"/>
        <end position="111"/>
    </location>
</feature>